<dbReference type="Gene3D" id="1.10.390.10">
    <property type="entry name" value="Neutral Protease Domain 2"/>
    <property type="match status" value="3"/>
</dbReference>
<evidence type="ECO:0000256" key="15">
    <source>
        <dbReference type="ARBA" id="ARBA00023157"/>
    </source>
</evidence>
<dbReference type="InterPro" id="IPR045357">
    <property type="entry name" value="Aminopeptidase_N-like_N"/>
</dbReference>
<proteinExistence type="inferred from homology"/>
<feature type="region of interest" description="Disordered" evidence="20">
    <location>
        <begin position="82"/>
        <end position="112"/>
    </location>
</feature>
<comment type="cofactor">
    <cofactor evidence="18">
        <name>Zn(2+)</name>
        <dbReference type="ChEBI" id="CHEBI:29105"/>
    </cofactor>
    <text evidence="18">Binds 1 zinc ion per subunit.</text>
</comment>
<keyword evidence="11" id="KW-0735">Signal-anchor</keyword>
<feature type="binding site" evidence="18">
    <location>
        <position position="1373"/>
    </location>
    <ligand>
        <name>Zn(2+)</name>
        <dbReference type="ChEBI" id="CHEBI:29105"/>
        <note>catalytic</note>
    </ligand>
</feature>
<dbReference type="GO" id="GO:0005886">
    <property type="term" value="C:plasma membrane"/>
    <property type="evidence" value="ECO:0007669"/>
    <property type="project" value="UniProtKB-SubCell"/>
</dbReference>
<dbReference type="EnsemblMetazoa" id="XM_038221197.1">
    <property type="protein sequence ID" value="XP_038077125.1"/>
    <property type="gene ID" value="LOC119744973"/>
</dbReference>
<evidence type="ECO:0000256" key="19">
    <source>
        <dbReference type="PIRSR" id="PIRSR634016-4"/>
    </source>
</evidence>
<dbReference type="Gene3D" id="2.60.40.1730">
    <property type="entry name" value="tricorn interacting facor f3 domain"/>
    <property type="match status" value="3"/>
</dbReference>
<dbReference type="InterPro" id="IPR001930">
    <property type="entry name" value="Peptidase_M1"/>
</dbReference>
<dbReference type="CDD" id="cd09601">
    <property type="entry name" value="M1_APN-Q_like"/>
    <property type="match status" value="3"/>
</dbReference>
<evidence type="ECO:0000256" key="12">
    <source>
        <dbReference type="ARBA" id="ARBA00022989"/>
    </source>
</evidence>
<protein>
    <recommendedName>
        <fullName evidence="27">Aminopeptidase N</fullName>
    </recommendedName>
</protein>
<dbReference type="Pfam" id="PF11838">
    <property type="entry name" value="ERAP1_C"/>
    <property type="match status" value="3"/>
</dbReference>
<dbReference type="FunFam" id="1.25.50.20:FF:000001">
    <property type="entry name" value="Aminopeptidase"/>
    <property type="match status" value="3"/>
</dbReference>
<dbReference type="SUPFAM" id="SSF63737">
    <property type="entry name" value="Leukotriene A4 hydrolase N-terminal domain"/>
    <property type="match status" value="3"/>
</dbReference>
<dbReference type="Gene3D" id="2.60.40.1910">
    <property type="match status" value="3"/>
</dbReference>
<feature type="domain" description="ERAP1-like C-terminal" evidence="23">
    <location>
        <begin position="1617"/>
        <end position="1936"/>
    </location>
</feature>
<keyword evidence="6" id="KW-0645">Protease</keyword>
<evidence type="ECO:0000256" key="16">
    <source>
        <dbReference type="ARBA" id="ARBA00023180"/>
    </source>
</evidence>
<evidence type="ECO:0000256" key="10">
    <source>
        <dbReference type="ARBA" id="ARBA00022833"/>
    </source>
</evidence>
<dbReference type="GO" id="GO:0042277">
    <property type="term" value="F:peptide binding"/>
    <property type="evidence" value="ECO:0007669"/>
    <property type="project" value="TreeGrafter"/>
</dbReference>
<dbReference type="FunFam" id="2.60.40.1730:FF:000012">
    <property type="entry name" value="Aminopeptidase N"/>
    <property type="match status" value="3"/>
</dbReference>
<feature type="binding site" evidence="18">
    <location>
        <position position="1396"/>
    </location>
    <ligand>
        <name>Zn(2+)</name>
        <dbReference type="ChEBI" id="CHEBI:29105"/>
        <note>catalytic</note>
    </ligand>
</feature>
<keyword evidence="12 21" id="KW-1133">Transmembrane helix</keyword>
<dbReference type="GO" id="GO:0005615">
    <property type="term" value="C:extracellular space"/>
    <property type="evidence" value="ECO:0007669"/>
    <property type="project" value="TreeGrafter"/>
</dbReference>
<keyword evidence="26" id="KW-1185">Reference proteome</keyword>
<name>A0A914BMF7_PATMI</name>
<dbReference type="RefSeq" id="XP_038077125.1">
    <property type="nucleotide sequence ID" value="XM_038221197.1"/>
</dbReference>
<feature type="transmembrane region" description="Helical" evidence="21">
    <location>
        <begin position="52"/>
        <end position="72"/>
    </location>
</feature>
<keyword evidence="10 18" id="KW-0862">Zinc</keyword>
<feature type="domain" description="Aminopeptidase N-like N-terminal" evidence="24">
    <location>
        <begin position="134"/>
        <end position="329"/>
    </location>
</feature>
<keyword evidence="7 21" id="KW-0812">Transmembrane</keyword>
<organism evidence="25 26">
    <name type="scientific">Patiria miniata</name>
    <name type="common">Bat star</name>
    <name type="synonym">Asterina miniata</name>
    <dbReference type="NCBI Taxonomy" id="46514"/>
    <lineage>
        <taxon>Eukaryota</taxon>
        <taxon>Metazoa</taxon>
        <taxon>Echinodermata</taxon>
        <taxon>Eleutherozoa</taxon>
        <taxon>Asterozoa</taxon>
        <taxon>Asteroidea</taxon>
        <taxon>Valvatacea</taxon>
        <taxon>Valvatida</taxon>
        <taxon>Asterinidae</taxon>
        <taxon>Patiria</taxon>
    </lineage>
</organism>
<evidence type="ECO:0000259" key="23">
    <source>
        <dbReference type="Pfam" id="PF11838"/>
    </source>
</evidence>
<dbReference type="GO" id="GO:0008270">
    <property type="term" value="F:zinc ion binding"/>
    <property type="evidence" value="ECO:0007669"/>
    <property type="project" value="InterPro"/>
</dbReference>
<feature type="domain" description="Peptidase M1 membrane alanine aminopeptidase" evidence="22">
    <location>
        <begin position="2196"/>
        <end position="2424"/>
    </location>
</feature>
<dbReference type="GO" id="GO:0005737">
    <property type="term" value="C:cytoplasm"/>
    <property type="evidence" value="ECO:0007669"/>
    <property type="project" value="TreeGrafter"/>
</dbReference>
<feature type="domain" description="Aminopeptidase N-like N-terminal" evidence="24">
    <location>
        <begin position="1074"/>
        <end position="1264"/>
    </location>
</feature>
<dbReference type="PANTHER" id="PTHR11533">
    <property type="entry name" value="PROTEASE M1 ZINC METALLOPROTEASE"/>
    <property type="match status" value="1"/>
</dbReference>
<dbReference type="GO" id="GO:0070006">
    <property type="term" value="F:metalloaminopeptidase activity"/>
    <property type="evidence" value="ECO:0007669"/>
    <property type="project" value="TreeGrafter"/>
</dbReference>
<evidence type="ECO:0000256" key="21">
    <source>
        <dbReference type="SAM" id="Phobius"/>
    </source>
</evidence>
<dbReference type="PRINTS" id="PR00756">
    <property type="entry name" value="ALADIPTASE"/>
</dbReference>
<dbReference type="OMA" id="NETRWIT"/>
<feature type="site" description="Transition state stabilizer" evidence="19">
    <location>
        <position position="1459"/>
    </location>
</feature>
<keyword evidence="15" id="KW-1015">Disulfide bond</keyword>
<feature type="active site" description="Proton acceptor" evidence="17">
    <location>
        <position position="1374"/>
    </location>
</feature>
<evidence type="ECO:0000259" key="22">
    <source>
        <dbReference type="Pfam" id="PF01433"/>
    </source>
</evidence>
<dbReference type="InterPro" id="IPR034016">
    <property type="entry name" value="M1_APN-typ"/>
</dbReference>
<dbReference type="GO" id="GO:0006508">
    <property type="term" value="P:proteolysis"/>
    <property type="evidence" value="ECO:0007669"/>
    <property type="project" value="UniProtKB-KW"/>
</dbReference>
<feature type="domain" description="ERAP1-like C-terminal" evidence="23">
    <location>
        <begin position="2516"/>
        <end position="2831"/>
    </location>
</feature>
<keyword evidence="5" id="KW-1003">Cell membrane</keyword>
<dbReference type="SUPFAM" id="SSF55486">
    <property type="entry name" value="Metalloproteases ('zincins'), catalytic domain"/>
    <property type="match status" value="3"/>
</dbReference>
<dbReference type="GO" id="GO:0043171">
    <property type="term" value="P:peptide catabolic process"/>
    <property type="evidence" value="ECO:0007669"/>
    <property type="project" value="TreeGrafter"/>
</dbReference>
<evidence type="ECO:0000256" key="3">
    <source>
        <dbReference type="ARBA" id="ARBA00010136"/>
    </source>
</evidence>
<evidence type="ECO:0000256" key="4">
    <source>
        <dbReference type="ARBA" id="ARBA00022438"/>
    </source>
</evidence>
<evidence type="ECO:0000256" key="7">
    <source>
        <dbReference type="ARBA" id="ARBA00022692"/>
    </source>
</evidence>
<evidence type="ECO:0008006" key="27">
    <source>
        <dbReference type="Google" id="ProtNLM"/>
    </source>
</evidence>
<evidence type="ECO:0000256" key="13">
    <source>
        <dbReference type="ARBA" id="ARBA00023049"/>
    </source>
</evidence>
<keyword evidence="9" id="KW-0378">Hydrolase</keyword>
<evidence type="ECO:0000256" key="11">
    <source>
        <dbReference type="ARBA" id="ARBA00022968"/>
    </source>
</evidence>
<feature type="domain" description="Peptidase M1 membrane alanine aminopeptidase" evidence="22">
    <location>
        <begin position="363"/>
        <end position="587"/>
    </location>
</feature>
<evidence type="ECO:0000259" key="24">
    <source>
        <dbReference type="Pfam" id="PF17900"/>
    </source>
</evidence>
<dbReference type="Gene3D" id="1.25.50.20">
    <property type="match status" value="3"/>
</dbReference>
<keyword evidence="14 21" id="KW-0472">Membrane</keyword>
<evidence type="ECO:0000256" key="2">
    <source>
        <dbReference type="ARBA" id="ARBA00004606"/>
    </source>
</evidence>
<keyword evidence="8 18" id="KW-0479">Metal-binding</keyword>
<dbReference type="FunFam" id="1.10.390.10:FF:000016">
    <property type="entry name" value="Glutamyl aminopeptidase"/>
    <property type="match status" value="2"/>
</dbReference>
<evidence type="ECO:0000313" key="25">
    <source>
        <dbReference type="EnsemblMetazoa" id="XP_038077125.1"/>
    </source>
</evidence>
<dbReference type="GeneID" id="119744973"/>
<accession>A0A914BMF7</accession>
<evidence type="ECO:0000256" key="6">
    <source>
        <dbReference type="ARBA" id="ARBA00022670"/>
    </source>
</evidence>
<dbReference type="FunFam" id="2.60.40.1910:FF:000006">
    <property type="entry name" value="Aminopeptidase"/>
    <property type="match status" value="3"/>
</dbReference>
<keyword evidence="13" id="KW-0482">Metalloprotease</keyword>
<feature type="domain" description="Aminopeptidase N-like N-terminal" evidence="24">
    <location>
        <begin position="1972"/>
        <end position="2161"/>
    </location>
</feature>
<dbReference type="Proteomes" id="UP000887568">
    <property type="component" value="Unplaced"/>
</dbReference>
<evidence type="ECO:0000256" key="18">
    <source>
        <dbReference type="PIRSR" id="PIRSR634016-3"/>
    </source>
</evidence>
<dbReference type="InterPro" id="IPR014782">
    <property type="entry name" value="Peptidase_M1_dom"/>
</dbReference>
<feature type="binding site" evidence="18">
    <location>
        <position position="1377"/>
    </location>
    <ligand>
        <name>Zn(2+)</name>
        <dbReference type="ChEBI" id="CHEBI:29105"/>
        <note>catalytic</note>
    </ligand>
</feature>
<evidence type="ECO:0000256" key="8">
    <source>
        <dbReference type="ARBA" id="ARBA00022723"/>
    </source>
</evidence>
<evidence type="ECO:0000256" key="1">
    <source>
        <dbReference type="ARBA" id="ARBA00004236"/>
    </source>
</evidence>
<feature type="domain" description="ERAP1-like C-terminal" evidence="23">
    <location>
        <begin position="670"/>
        <end position="969"/>
    </location>
</feature>
<evidence type="ECO:0000256" key="5">
    <source>
        <dbReference type="ARBA" id="ARBA00022475"/>
    </source>
</evidence>
<dbReference type="InterPro" id="IPR050344">
    <property type="entry name" value="Peptidase_M1_aminopeptidases"/>
</dbReference>
<dbReference type="OrthoDB" id="510539at2759"/>
<comment type="similarity">
    <text evidence="3">Belongs to the peptidase M1 family.</text>
</comment>
<keyword evidence="16" id="KW-0325">Glycoprotein</keyword>
<dbReference type="Pfam" id="PF01433">
    <property type="entry name" value="Peptidase_M1"/>
    <property type="match status" value="3"/>
</dbReference>
<comment type="subcellular location">
    <subcellularLocation>
        <location evidence="1">Cell membrane</location>
    </subcellularLocation>
    <subcellularLocation>
        <location evidence="2">Membrane</location>
        <topology evidence="2">Single-pass type II membrane protein</topology>
    </subcellularLocation>
</comment>
<reference evidence="25" key="1">
    <citation type="submission" date="2022-11" db="UniProtKB">
        <authorList>
            <consortium name="EnsemblMetazoa"/>
        </authorList>
    </citation>
    <scope>IDENTIFICATION</scope>
</reference>
<feature type="domain" description="Peptidase M1 membrane alanine aminopeptidase" evidence="22">
    <location>
        <begin position="1299"/>
        <end position="1527"/>
    </location>
</feature>
<evidence type="ECO:0000256" key="14">
    <source>
        <dbReference type="ARBA" id="ARBA00023136"/>
    </source>
</evidence>
<dbReference type="InterPro" id="IPR027268">
    <property type="entry name" value="Peptidase_M4/M1_CTD_sf"/>
</dbReference>
<evidence type="ECO:0000256" key="9">
    <source>
        <dbReference type="ARBA" id="ARBA00022801"/>
    </source>
</evidence>
<keyword evidence="4" id="KW-0031">Aminopeptidase</keyword>
<dbReference type="Pfam" id="PF17900">
    <property type="entry name" value="Peptidase_M1_N"/>
    <property type="match status" value="3"/>
</dbReference>
<dbReference type="InterPro" id="IPR024571">
    <property type="entry name" value="ERAP1-like_C_dom"/>
</dbReference>
<evidence type="ECO:0000256" key="20">
    <source>
        <dbReference type="SAM" id="MobiDB-lite"/>
    </source>
</evidence>
<dbReference type="InterPro" id="IPR042097">
    <property type="entry name" value="Aminopeptidase_N-like_N_sf"/>
</dbReference>
<sequence length="2856" mass="325058">MPPQKDRIVNFIVGPTKGGQNHLGEDGEVHMTGVRMYTPKSSCSRLTRIKTIAVIAVCLVLILTACLLVSLIGRQNETCGGLGTGLSSNQTDKGEVRVSPKPEVTSVGLATPGDTIEPVTNPLWQTFRLPTSLKPLHYELELRTDISDNTFAGALAIHFLCRTPTRFILLHSSGLHIVSIQLDETATTTDGGPRLSKAPKITGDPEFYRPFHFMTLTLDGQLQQGHIYTLRIRYHAEFSDNLGGLYVSKYETKQGQTKYIVASFLSPNGARNVFPCFDEPAFKANYTVTIVHPVGYRALSNMPEVRREAREEGWNATYFQTTPKMSTYLVAFVVCDFWQKSRTVDNRVFSVWAREDVFNDTTFALEYGTRAFRFLEKYSGLEYPLPKLDMIALPETISGGMENWGLLIFRESYMLLNQEETPSKKIQEVATVIAHEIAHQWYSNLVTQEYWGELWLKESFANLLAHLALDHIYPNRKMMDELSLAGEEFLRVMELDAQPTSHAVQPNINDISAILNNFDLTSYYKSEAVLRMLRYILGPDLFQSGLTTFLQNRAYSNVKATDLWDALSTALRDTGVDLNITAFMSPWIMQMGYPVIKLTREYQTRFVSISQAPFFLQPVATECLPTSPYGYQWNIPIMYSYADQITPPSIIILGNESASFSMPDIGPHQWIVANSKRTGFFRTNYDETNWNLIIKQLLEDHEVISTADRAMLIDDAFHLATAGRLSITVALNLTRYLTKEREYVPWKVTLEILGYVSRMLSFTSAFGNLKKYMVQQLLPAYEDIGWNDTASHQGRLLQMEILEATCFYGNEDCTSKAKSLFVKHLKYGTRVPPNFRNFVYLIGVANGDGSTRDYAWQQYRNGSAGERQQWLRALAATNEPWILSRYMERSLNESFVPRQDTVEVFKFAINGPLGGYLAWNFFRQHWDILKERYAKTLFQMNQIIDAVTQWFNTDFHLKELQDFVASKEKELTGMAGLSNFRQAEEITKVNIRWMKNNYEEVKRWLEEAVSGGHSISMVTGVVTKHSMVLLAVAFILMDVMVGVKGGILPKVEKREADDVKQPWESTRLPETLRPISYDLKVRTDLTNSIFTGSVSVLVECLQDTNVILIHSKELVISGGKTTLTRQGSGTKAPELAKDPWLYTDNQFAVIELNGELDKGAQYRLYMEFQGPLKNDLLGYYKMSYKTASGEEKYLTSTFFDPVDARKAFPCFDEPDLKAIFTITLEHEPEYHALSNMPKRRPDKQLKDGWITATFEETVVMPTYLVCYVISEFKAKFKNTTNGVKFGVWAREDFIDQVDYALDKGAAILDHFDTLFGDENKYPLPKMDMIALPDFMVGAMENWGLNTYGERELLYKEGETSEKQKYPICTLIAHELAHQWFGNLVTTKWWDSVWLNEGFASYVEYEGAKFVEPEWEVLDKFILYDLHPAMAMDAQVTSRPIVIDVLTPSENIMMFDKITYLKGACILRMMKHFLEEPTFRKGLKYYLNALQYGNAENSDVWVYMDKAVQEDSVDLGDGLDVATIMATWTLQMGFPFIKVERSYNGARAVTATVKQKRFLSDPNSNTSTNYPDLGYKWYVPLTYTSASSADFDSPRSMWLKPQDEDVTLQIAGGSDDEWLLANVEKRGFYRVNYDDRNWELLKVQLDTDHTVIPTASRASLISDAFSLATAGEINHRTALDMTSYLKAERDYVPWYAADQALGMIKRNIRRRGASANFKKYMRGQVSLLFEYIGWDNEGDHLKRMSRGLAVSMACRYGNVDCRHMAVNLYAELMENGDQTLMSPDVLGTVFCTAIAAGGSDEWYFAFDLYQNPNTSTSVKQALLTAMACTSKSWILRQYLDSILNSSIIRMQDGPTVLKAVAGNPFGLPLAWDFFRANWDFIRTAYGDIVFVLDSLIGSLLSNFNTEFELQMVKQFIADHPDQGSGARPFAEAVAVIETNIRWINLYYKDVADWLKEAVKEPWERSRLPDTILPISYDLKIRTDLTNFVFNGSVDILIECLKMTDIILIHSGGLTISDNATTLTQQDGGPAPRFKSPPWRYYYNDYLVMELDSLLEAGTKYWLHLDFTSFLIDGWSGYYLSSYVPKSGETRYLASTLFPPTFAREAFPCFDEPDMKATFTITLEHEPEYHALSNMPKSRPDQELEDGWIKATFKKSVVMSTYLVCYIISDFKAKFLTSQNGVELGVWAPEDLMNQTHYALQKGVEILDYFDDLFGMDVQYPIAKLDMIALPHLAAGAMENWGLITYPKRNLLYEAGVSSERWKERVCTYIAHELAHQWFGNLVTAKWWDYVWLNEGVAGWLEYVGAAYAEPDWKLWDKFVVSEVHKAMETDALPTSRPLVIKKTRYGLSDAFSRIIYTKGSSLMRMASNFVGQDTFLRGLKSYLRALQYGNAENSDMWYHVNKAMAEDGVDLGDGITDMATVMDSWTNHMGFPVVTVTRTYSGQANKITASATQKRFLADPTSDTTSTYPDLGYVWHIPLTLTAGANPNLANPELRWMRPEDQTTEVVLHGAGGDSNWFLVNVNQTGFYRVNYDETNWALLSAQLQADHMVIPISSRSALLYDAFSLARVGDLSQTKALDLTSYLDEERDYIPWVAFKRVVEYVSENLALEDANEKFMEYVRSKVSPMYEYVGWEDGGDDDDHNKGLARVEIIDMACKYGNEDCVSRAARMYADWMMTNKTTTTIASDLQKMVFCTAIAAGGQKEWNAAYSAYYDPNIDFSLRNILEKAMGCSQNREILETYLRTVLNSTLVPSRDGRYVISAIAGNPVGRTMVWKLVATEWDFFKTMYGLHVVKVVTSDLNTEAQLEQVKQFQADHYEEGRDVYDAFAKAIAVIRANVRWMDGSYNDVANWLKKVVY</sequence>
<dbReference type="FunFam" id="1.10.390.10:FF:000006">
    <property type="entry name" value="Puromycin-sensitive aminopeptidase"/>
    <property type="match status" value="1"/>
</dbReference>
<evidence type="ECO:0000313" key="26">
    <source>
        <dbReference type="Proteomes" id="UP000887568"/>
    </source>
</evidence>
<evidence type="ECO:0000256" key="17">
    <source>
        <dbReference type="PIRSR" id="PIRSR634016-1"/>
    </source>
</evidence>
<dbReference type="PANTHER" id="PTHR11533:SF294">
    <property type="entry name" value="THYROTROPIN-RELEASING HORMONE-DEGRADING ECTOENZYME"/>
    <property type="match status" value="1"/>
</dbReference>